<proteinExistence type="predicted"/>
<sequence length="135" mass="15550">MKDQLQALGYHVKRKYFGTYTYQITKDNLTYHVLVLPTSRSHLVTINSKYIWNIKSGAIQGARFVTRSVKTIKMNEFLKLQNPIVVFKNSPYKILKYINESEVVDITTSLDAHDLTILPTKQSIVPWLKSQGTNC</sequence>
<accession>A0A7L7KQ57</accession>
<dbReference type="Proteomes" id="UP000514720">
    <property type="component" value="Chromosome"/>
</dbReference>
<keyword evidence="2" id="KW-1185">Reference proteome</keyword>
<protein>
    <submittedName>
        <fullName evidence="1">Uncharacterized protein</fullName>
    </submittedName>
</protein>
<organism evidence="1 2">
    <name type="scientific">Candidatus Xianfuyuplasma coldseepsis</name>
    <dbReference type="NCBI Taxonomy" id="2782163"/>
    <lineage>
        <taxon>Bacteria</taxon>
        <taxon>Bacillati</taxon>
        <taxon>Mycoplasmatota</taxon>
        <taxon>Mollicutes</taxon>
        <taxon>Candidatus Izemoplasmatales</taxon>
        <taxon>Candidatus Izemoplasmataceae</taxon>
        <taxon>Candidatus Xianfuyuplasma</taxon>
    </lineage>
</organism>
<dbReference type="AlphaFoldDB" id="A0A7L7KQ57"/>
<reference evidence="1 2" key="1">
    <citation type="submission" date="2020-02" db="EMBL/GenBank/DDBJ databases">
        <authorList>
            <person name="Zheng R.K."/>
            <person name="Sun C.M."/>
        </authorList>
    </citation>
    <scope>NUCLEOTIDE SEQUENCE [LARGE SCALE GENOMIC DNA]</scope>
    <source>
        <strain evidence="2">zrk13</strain>
    </source>
</reference>
<gene>
    <name evidence="1" type="ORF">G4Z02_01995</name>
</gene>
<dbReference type="KEGG" id="xcl:G4Z02_01995"/>
<evidence type="ECO:0000313" key="1">
    <source>
        <dbReference type="EMBL" id="QMS84569.1"/>
    </source>
</evidence>
<evidence type="ECO:0000313" key="2">
    <source>
        <dbReference type="Proteomes" id="UP000514720"/>
    </source>
</evidence>
<dbReference type="RefSeq" id="WP_258878185.1">
    <property type="nucleotide sequence ID" value="NZ_CP048914.1"/>
</dbReference>
<dbReference type="EMBL" id="CP048914">
    <property type="protein sequence ID" value="QMS84569.1"/>
    <property type="molecule type" value="Genomic_DNA"/>
</dbReference>
<name>A0A7L7KQ57_9MOLU</name>